<keyword evidence="4 5" id="KW-0472">Membrane</keyword>
<protein>
    <submittedName>
        <fullName evidence="6">Isoprenylcysteine carboxylmethyltransferase family protein</fullName>
    </submittedName>
</protein>
<gene>
    <name evidence="6" type="ORF">NP589_10420</name>
</gene>
<evidence type="ECO:0000256" key="5">
    <source>
        <dbReference type="SAM" id="Phobius"/>
    </source>
</evidence>
<keyword evidence="3 5" id="KW-1133">Transmembrane helix</keyword>
<feature type="transmembrane region" description="Helical" evidence="5">
    <location>
        <begin position="39"/>
        <end position="60"/>
    </location>
</feature>
<reference evidence="6 7" key="1">
    <citation type="submission" date="2022-07" db="EMBL/GenBank/DDBJ databases">
        <title>Methylomonas rivi sp. nov., Methylomonas rosea sp. nov., Methylomonas aureus sp. nov. and Methylomonas subterranea sp. nov., four novel methanotrophs isolated from a freshwater creek and the deep terrestrial subsurface.</title>
        <authorList>
            <person name="Abin C."/>
            <person name="Sankaranarayanan K."/>
            <person name="Garner C."/>
            <person name="Sindelar R."/>
            <person name="Kotary K."/>
            <person name="Garner R."/>
            <person name="Barclay S."/>
            <person name="Lawson P."/>
            <person name="Krumholz L."/>
        </authorList>
    </citation>
    <scope>NUCLEOTIDE SEQUENCE [LARGE SCALE GENOMIC DNA]</scope>
    <source>
        <strain evidence="6 7">WSC-7</strain>
    </source>
</reference>
<feature type="transmembrane region" description="Helical" evidence="5">
    <location>
        <begin position="72"/>
        <end position="89"/>
    </location>
</feature>
<evidence type="ECO:0000313" key="7">
    <source>
        <dbReference type="Proteomes" id="UP001524570"/>
    </source>
</evidence>
<evidence type="ECO:0000313" key="6">
    <source>
        <dbReference type="EMBL" id="MCQ8117838.1"/>
    </source>
</evidence>
<evidence type="ECO:0000256" key="2">
    <source>
        <dbReference type="ARBA" id="ARBA00022692"/>
    </source>
</evidence>
<organism evidence="6 7">
    <name type="scientific">Methylomonas rosea</name>
    <dbReference type="NCBI Taxonomy" id="2952227"/>
    <lineage>
        <taxon>Bacteria</taxon>
        <taxon>Pseudomonadati</taxon>
        <taxon>Pseudomonadota</taxon>
        <taxon>Gammaproteobacteria</taxon>
        <taxon>Methylococcales</taxon>
        <taxon>Methylococcaceae</taxon>
        <taxon>Methylomonas</taxon>
    </lineage>
</organism>
<dbReference type="RefSeq" id="WP_256606919.1">
    <property type="nucleotide sequence ID" value="NZ_JANIBL010000028.1"/>
</dbReference>
<dbReference type="EMBL" id="JANIBL010000028">
    <property type="protein sequence ID" value="MCQ8117838.1"/>
    <property type="molecule type" value="Genomic_DNA"/>
</dbReference>
<dbReference type="InterPro" id="IPR007318">
    <property type="entry name" value="Phopholipid_MeTrfase"/>
</dbReference>
<accession>A0ABT1TST2</accession>
<keyword evidence="7" id="KW-1185">Reference proteome</keyword>
<evidence type="ECO:0000256" key="1">
    <source>
        <dbReference type="ARBA" id="ARBA00004127"/>
    </source>
</evidence>
<proteinExistence type="predicted"/>
<comment type="subcellular location">
    <subcellularLocation>
        <location evidence="1">Endomembrane system</location>
        <topology evidence="1">Multi-pass membrane protein</topology>
    </subcellularLocation>
</comment>
<dbReference type="Pfam" id="PF04191">
    <property type="entry name" value="PEMT"/>
    <property type="match status" value="1"/>
</dbReference>
<keyword evidence="2 5" id="KW-0812">Transmembrane</keyword>
<evidence type="ECO:0000256" key="3">
    <source>
        <dbReference type="ARBA" id="ARBA00022989"/>
    </source>
</evidence>
<feature type="transmembrane region" description="Helical" evidence="5">
    <location>
        <begin position="124"/>
        <end position="141"/>
    </location>
</feature>
<sequence length="198" mass="22076">MVQNHLDCGAGNAKIAERLPTQHPMPTDRYMRPFLALKTLLFTLIVPGAVLIYVPCWLLSDPYSNLPHANLAWALPSGLFIILGLAIYLRCAWDFAVKGLGTPAPIDPPIKLVITGLYRRTRNPMFQGVLLLLLAECLLYADPSLLIYAGSIALFFHITVVFREEPDLASRFGPDYISYCQQVPRWGFALKAFVTDAN</sequence>
<dbReference type="Gene3D" id="1.20.120.1630">
    <property type="match status" value="1"/>
</dbReference>
<evidence type="ECO:0000256" key="4">
    <source>
        <dbReference type="ARBA" id="ARBA00023136"/>
    </source>
</evidence>
<dbReference type="Proteomes" id="UP001524570">
    <property type="component" value="Unassembled WGS sequence"/>
</dbReference>
<name>A0ABT1TST2_9GAMM</name>
<comment type="caution">
    <text evidence="6">The sequence shown here is derived from an EMBL/GenBank/DDBJ whole genome shotgun (WGS) entry which is preliminary data.</text>
</comment>